<gene>
    <name evidence="1" type="ORF">GTC17253_13960</name>
</gene>
<reference evidence="1" key="1">
    <citation type="submission" date="2024-07" db="EMBL/GenBank/DDBJ databases">
        <title>Complete genome sequence of Prevotella sp. YM-2024 GTC17253.</title>
        <authorList>
            <person name="Hayashi M."/>
            <person name="Muto Y."/>
            <person name="Tanaka K."/>
            <person name="Niwa H."/>
        </authorList>
    </citation>
    <scope>NUCLEOTIDE SEQUENCE</scope>
    <source>
        <strain evidence="1">GTC17253</strain>
    </source>
</reference>
<dbReference type="InterPro" id="IPR050238">
    <property type="entry name" value="DNA_Rep/Repair_Clamp_Loader"/>
</dbReference>
<dbReference type="InterPro" id="IPR027417">
    <property type="entry name" value="P-loop_NTPase"/>
</dbReference>
<proteinExistence type="predicted"/>
<dbReference type="AlphaFoldDB" id="A0AB33IZE1"/>
<dbReference type="SUPFAM" id="SSF52540">
    <property type="entry name" value="P-loop containing nucleoside triphosphate hydrolases"/>
    <property type="match status" value="1"/>
</dbReference>
<dbReference type="PANTHER" id="PTHR11669:SF8">
    <property type="entry name" value="DNA POLYMERASE III SUBUNIT DELTA"/>
    <property type="match status" value="1"/>
</dbReference>
<evidence type="ECO:0000313" key="1">
    <source>
        <dbReference type="EMBL" id="BFO71430.1"/>
    </source>
</evidence>
<dbReference type="PANTHER" id="PTHR11669">
    <property type="entry name" value="REPLICATION FACTOR C / DNA POLYMERASE III GAMMA-TAU SUBUNIT"/>
    <property type="match status" value="1"/>
</dbReference>
<name>A0AB33IZE1_9BACT</name>
<protein>
    <submittedName>
        <fullName evidence="1">DNA polymerase III subunit delta</fullName>
    </submittedName>
</protein>
<sequence length="383" mass="43927">MKFSEVIGQGEAKQRFVQMVEEHRIPHAMMLCGPGGCGKMALAMAFASYLLGERDDNGKGLLTDEAATLNAEAMLKIWEHPDLHFSYPVIRPSGTGSEHKMVSDDFASEWHEMVMRGPYFTMDQWLTQMDAANQQAQIGAGESDALIHKLSLKSSQDGYKVCIMWLPERMNAECANKLLKLLEEPPTQTVFILVCEEPGLLIDTIRSRVQRIDIHRIEEGDIEQALTERRGLESDIAHRIARMAGGSWHKALETLDANNENAMFFDMFVMLMRLAYMRNVKDLKAWSEAVASYGREKQRRLLAYSLRMVRESFMYNFKIHELNYMTQPEEDFAKNFARFINEANIIDITELIERARRDIGQNANAKIVFFDFALQMIVLLVRK</sequence>
<dbReference type="Pfam" id="PF13177">
    <property type="entry name" value="DNA_pol3_delta2"/>
    <property type="match status" value="1"/>
</dbReference>
<dbReference type="GO" id="GO:0006261">
    <property type="term" value="P:DNA-templated DNA replication"/>
    <property type="evidence" value="ECO:0007669"/>
    <property type="project" value="TreeGrafter"/>
</dbReference>
<dbReference type="EMBL" id="AP035785">
    <property type="protein sequence ID" value="BFO71430.1"/>
    <property type="molecule type" value="Genomic_DNA"/>
</dbReference>
<accession>A0AB33IZE1</accession>
<organism evidence="1">
    <name type="scientific">Prevotella sp. GTC17253</name>
    <dbReference type="NCBI Taxonomy" id="3236793"/>
    <lineage>
        <taxon>Bacteria</taxon>
        <taxon>Pseudomonadati</taxon>
        <taxon>Bacteroidota</taxon>
        <taxon>Bacteroidia</taxon>
        <taxon>Bacteroidales</taxon>
        <taxon>Prevotellaceae</taxon>
        <taxon>Prevotella</taxon>
    </lineage>
</organism>
<dbReference type="Gene3D" id="3.40.50.300">
    <property type="entry name" value="P-loop containing nucleotide triphosphate hydrolases"/>
    <property type="match status" value="1"/>
</dbReference>